<evidence type="ECO:0000256" key="1">
    <source>
        <dbReference type="SAM" id="Coils"/>
    </source>
</evidence>
<keyword evidence="3" id="KW-1185">Reference proteome</keyword>
<proteinExistence type="predicted"/>
<gene>
    <name evidence="2" type="ORF">Taro_049850</name>
</gene>
<sequence length="101" mass="11310">MERLRAETRTLKEELVRVRASQDARASSSGQPARGDLEIRLQEALDRAQARVQELEVERQGGGVATLQAQMDDLRLELVRTEGRLLEARDRQSQAEAVGRG</sequence>
<name>A0A843XBY9_COLES</name>
<comment type="caution">
    <text evidence="2">The sequence shown here is derived from an EMBL/GenBank/DDBJ whole genome shotgun (WGS) entry which is preliminary data.</text>
</comment>
<accession>A0A843XBY9</accession>
<feature type="coiled-coil region" evidence="1">
    <location>
        <begin position="1"/>
        <end position="91"/>
    </location>
</feature>
<dbReference type="AlphaFoldDB" id="A0A843XBY9"/>
<protein>
    <submittedName>
        <fullName evidence="2">Uncharacterized protein</fullName>
    </submittedName>
</protein>
<dbReference type="Proteomes" id="UP000652761">
    <property type="component" value="Unassembled WGS sequence"/>
</dbReference>
<reference evidence="2" key="1">
    <citation type="submission" date="2017-07" db="EMBL/GenBank/DDBJ databases">
        <title>Taro Niue Genome Assembly and Annotation.</title>
        <authorList>
            <person name="Atibalentja N."/>
            <person name="Keating K."/>
            <person name="Fields C.J."/>
        </authorList>
    </citation>
    <scope>NUCLEOTIDE SEQUENCE</scope>
    <source>
        <strain evidence="2">Niue_2</strain>
        <tissue evidence="2">Leaf</tissue>
    </source>
</reference>
<organism evidence="2 3">
    <name type="scientific">Colocasia esculenta</name>
    <name type="common">Wild taro</name>
    <name type="synonym">Arum esculentum</name>
    <dbReference type="NCBI Taxonomy" id="4460"/>
    <lineage>
        <taxon>Eukaryota</taxon>
        <taxon>Viridiplantae</taxon>
        <taxon>Streptophyta</taxon>
        <taxon>Embryophyta</taxon>
        <taxon>Tracheophyta</taxon>
        <taxon>Spermatophyta</taxon>
        <taxon>Magnoliopsida</taxon>
        <taxon>Liliopsida</taxon>
        <taxon>Araceae</taxon>
        <taxon>Aroideae</taxon>
        <taxon>Colocasieae</taxon>
        <taxon>Colocasia</taxon>
    </lineage>
</organism>
<dbReference type="EMBL" id="NMUH01007230">
    <property type="protein sequence ID" value="MQM16888.1"/>
    <property type="molecule type" value="Genomic_DNA"/>
</dbReference>
<evidence type="ECO:0000313" key="3">
    <source>
        <dbReference type="Proteomes" id="UP000652761"/>
    </source>
</evidence>
<keyword evidence="1" id="KW-0175">Coiled coil</keyword>
<evidence type="ECO:0000313" key="2">
    <source>
        <dbReference type="EMBL" id="MQM16888.1"/>
    </source>
</evidence>